<dbReference type="OrthoDB" id="408152at2759"/>
<organism evidence="3 4">
    <name type="scientific">Polarella glacialis</name>
    <name type="common">Dinoflagellate</name>
    <dbReference type="NCBI Taxonomy" id="89957"/>
    <lineage>
        <taxon>Eukaryota</taxon>
        <taxon>Sar</taxon>
        <taxon>Alveolata</taxon>
        <taxon>Dinophyceae</taxon>
        <taxon>Suessiales</taxon>
        <taxon>Suessiaceae</taxon>
        <taxon>Polarella</taxon>
    </lineage>
</organism>
<dbReference type="PANTHER" id="PTHR36978:SF4">
    <property type="entry name" value="P-LOOP CONTAINING NUCLEOSIDE TRIPHOSPHATE HYDROLASE PROTEIN"/>
    <property type="match status" value="1"/>
</dbReference>
<feature type="chain" id="PRO_5032501927" description="Protein-tyrosine sulfotransferase" evidence="2">
    <location>
        <begin position="17"/>
        <end position="283"/>
    </location>
</feature>
<dbReference type="OMA" id="AGQHGRE"/>
<dbReference type="Gene3D" id="3.40.50.300">
    <property type="entry name" value="P-loop containing nucleotide triphosphate hydrolases"/>
    <property type="match status" value="1"/>
</dbReference>
<evidence type="ECO:0000313" key="3">
    <source>
        <dbReference type="EMBL" id="CAE8628320.1"/>
    </source>
</evidence>
<keyword evidence="4" id="KW-1185">Reference proteome</keyword>
<feature type="transmembrane region" description="Helical" evidence="1">
    <location>
        <begin position="241"/>
        <end position="268"/>
    </location>
</feature>
<dbReference type="EMBL" id="CAJNNV010029372">
    <property type="protein sequence ID" value="CAE8628320.1"/>
    <property type="molecule type" value="Genomic_DNA"/>
</dbReference>
<evidence type="ECO:0000256" key="1">
    <source>
        <dbReference type="SAM" id="Phobius"/>
    </source>
</evidence>
<dbReference type="AlphaFoldDB" id="A0A813GSG8"/>
<evidence type="ECO:0000256" key="2">
    <source>
        <dbReference type="SAM" id="SignalP"/>
    </source>
</evidence>
<name>A0A813GSG8_POLGL</name>
<reference evidence="3" key="1">
    <citation type="submission" date="2021-02" db="EMBL/GenBank/DDBJ databases">
        <authorList>
            <person name="Dougan E. K."/>
            <person name="Rhodes N."/>
            <person name="Thang M."/>
            <person name="Chan C."/>
        </authorList>
    </citation>
    <scope>NUCLEOTIDE SEQUENCE</scope>
</reference>
<gene>
    <name evidence="3" type="ORF">PGLA1383_LOCUS44997</name>
</gene>
<feature type="signal peptide" evidence="2">
    <location>
        <begin position="1"/>
        <end position="16"/>
    </location>
</feature>
<comment type="caution">
    <text evidence="3">The sequence shown here is derived from an EMBL/GenBank/DDBJ whole genome shotgun (WGS) entry which is preliminary data.</text>
</comment>
<sequence length="283" mass="31475">MASYLVFALLSTMAAGAPVAMHIIGAGFGRTATNSLKMALERLGHKTYHMFEALENRHQMIEWGRLARGEISHDEILDFVAAEGYTAGCDFPISLLYKDVMRRNPDAKVILTLRDPAEKWAASFVETIGRTAYWTTKPPVTLFRPGYGDLNLWLWKQVGMTLDPETLAVPFESAVAAYTKWKEAVIAAVPKEKLLIFEAKDGWQPLCAFLEIEAQVCPSAVGEAYPYAPNDRAFMVRMNTVMCFLSAWWLVICFATCTSVPSLLVLAVRCCCCRAASVKEKTV</sequence>
<feature type="transmembrane region" description="Helical" evidence="1">
    <location>
        <begin position="6"/>
        <end position="28"/>
    </location>
</feature>
<keyword evidence="1" id="KW-0812">Transmembrane</keyword>
<proteinExistence type="predicted"/>
<accession>A0A813GSG8</accession>
<keyword evidence="1" id="KW-0472">Membrane</keyword>
<dbReference type="SUPFAM" id="SSF52540">
    <property type="entry name" value="P-loop containing nucleoside triphosphate hydrolases"/>
    <property type="match status" value="1"/>
</dbReference>
<dbReference type="Pfam" id="PF17784">
    <property type="entry name" value="Sulfotransfer_4"/>
    <property type="match status" value="1"/>
</dbReference>
<protein>
    <recommendedName>
        <fullName evidence="5">Protein-tyrosine sulfotransferase</fullName>
    </recommendedName>
</protein>
<evidence type="ECO:0008006" key="5">
    <source>
        <dbReference type="Google" id="ProtNLM"/>
    </source>
</evidence>
<keyword evidence="1" id="KW-1133">Transmembrane helix</keyword>
<dbReference type="InterPro" id="IPR027417">
    <property type="entry name" value="P-loop_NTPase"/>
</dbReference>
<dbReference type="Proteomes" id="UP000654075">
    <property type="component" value="Unassembled WGS sequence"/>
</dbReference>
<dbReference type="PANTHER" id="PTHR36978">
    <property type="entry name" value="P-LOOP CONTAINING NUCLEOTIDE TRIPHOSPHATE HYDROLASE"/>
    <property type="match status" value="1"/>
</dbReference>
<dbReference type="InterPro" id="IPR040632">
    <property type="entry name" value="Sulfotransfer_4"/>
</dbReference>
<evidence type="ECO:0000313" key="4">
    <source>
        <dbReference type="Proteomes" id="UP000654075"/>
    </source>
</evidence>
<keyword evidence="2" id="KW-0732">Signal</keyword>